<evidence type="ECO:0000256" key="5">
    <source>
        <dbReference type="SAM" id="Phobius"/>
    </source>
</evidence>
<evidence type="ECO:0000256" key="3">
    <source>
        <dbReference type="ARBA" id="ARBA00022989"/>
    </source>
</evidence>
<feature type="transmembrane region" description="Helical" evidence="5">
    <location>
        <begin position="372"/>
        <end position="393"/>
    </location>
</feature>
<dbReference type="PANTHER" id="PTHR11360:SF284">
    <property type="entry name" value="EG:103B4.3 PROTEIN-RELATED"/>
    <property type="match status" value="1"/>
</dbReference>
<dbReference type="InterPro" id="IPR036259">
    <property type="entry name" value="MFS_trans_sf"/>
</dbReference>
<accession>A0A543GCZ7</accession>
<dbReference type="EMBL" id="VFPH01000001">
    <property type="protein sequence ID" value="TQM43953.1"/>
    <property type="molecule type" value="Genomic_DNA"/>
</dbReference>
<feature type="transmembrane region" description="Helical" evidence="5">
    <location>
        <begin position="142"/>
        <end position="165"/>
    </location>
</feature>
<dbReference type="SUPFAM" id="SSF103473">
    <property type="entry name" value="MFS general substrate transporter"/>
    <property type="match status" value="1"/>
</dbReference>
<evidence type="ECO:0000256" key="1">
    <source>
        <dbReference type="ARBA" id="ARBA00004651"/>
    </source>
</evidence>
<dbReference type="Proteomes" id="UP000319818">
    <property type="component" value="Unassembled WGS sequence"/>
</dbReference>
<feature type="transmembrane region" description="Helical" evidence="5">
    <location>
        <begin position="53"/>
        <end position="72"/>
    </location>
</feature>
<name>A0A543GCZ7_9PSEU</name>
<evidence type="ECO:0000313" key="7">
    <source>
        <dbReference type="EMBL" id="TQM43953.1"/>
    </source>
</evidence>
<evidence type="ECO:0000256" key="2">
    <source>
        <dbReference type="ARBA" id="ARBA00022692"/>
    </source>
</evidence>
<organism evidence="7 8">
    <name type="scientific">Pseudonocardia cypriaca</name>
    <dbReference type="NCBI Taxonomy" id="882449"/>
    <lineage>
        <taxon>Bacteria</taxon>
        <taxon>Bacillati</taxon>
        <taxon>Actinomycetota</taxon>
        <taxon>Actinomycetes</taxon>
        <taxon>Pseudonocardiales</taxon>
        <taxon>Pseudonocardiaceae</taxon>
        <taxon>Pseudonocardia</taxon>
    </lineage>
</organism>
<dbReference type="AlphaFoldDB" id="A0A543GCZ7"/>
<sequence length="405" mass="40126">MVAAAPGSELDSAAGWRTVAAAFVSMAVVFGVGYSFGAFFVPMATEFGTGSGATSLVFAITAFCWFQLSPVTGRIADRVGPRPVLLAGAVALAAGLLLTATVRELWVGYLTYGAGVGIAVACGYVPLVAAVGGWFERRRAVAMAVAVAGIGVGTLLGAPLAAALIEAIGWRGTHVVFGVAGAVLLVGCAAAVRRPPQPPDGASGPSLRALAGTAAFRWMYATTLLAAFALFVPVVHLPAYAAARGASPVAGAALVGIIGVASVVGRIALGAVADRLGRVRTFQASFAVLAAAFAVWLGHVALGGPFAVLVAFAVVLGVGYGGWIALQPAVIADMFGVRGLGWVVGLMYTAAGIGALLGVPVAGALVDATGGYGWAAGVAGLCGLGAFAATIPLSRADFVGESDAL</sequence>
<feature type="transmembrane region" description="Helical" evidence="5">
    <location>
        <begin position="249"/>
        <end position="269"/>
    </location>
</feature>
<reference evidence="7 8" key="1">
    <citation type="submission" date="2019-06" db="EMBL/GenBank/DDBJ databases">
        <title>Sequencing the genomes of 1000 actinobacteria strains.</title>
        <authorList>
            <person name="Klenk H.-P."/>
        </authorList>
    </citation>
    <scope>NUCLEOTIDE SEQUENCE [LARGE SCALE GENOMIC DNA]</scope>
    <source>
        <strain evidence="7 8">DSM 45511</strain>
    </source>
</reference>
<dbReference type="PROSITE" id="PS50850">
    <property type="entry name" value="MFS"/>
    <property type="match status" value="1"/>
</dbReference>
<feature type="transmembrane region" description="Helical" evidence="5">
    <location>
        <begin position="109"/>
        <end position="135"/>
    </location>
</feature>
<dbReference type="GO" id="GO:0005886">
    <property type="term" value="C:plasma membrane"/>
    <property type="evidence" value="ECO:0007669"/>
    <property type="project" value="UniProtKB-SubCell"/>
</dbReference>
<dbReference type="InterPro" id="IPR020846">
    <property type="entry name" value="MFS_dom"/>
</dbReference>
<dbReference type="PANTHER" id="PTHR11360">
    <property type="entry name" value="MONOCARBOXYLATE TRANSPORTER"/>
    <property type="match status" value="1"/>
</dbReference>
<keyword evidence="8" id="KW-1185">Reference proteome</keyword>
<evidence type="ECO:0000313" key="8">
    <source>
        <dbReference type="Proteomes" id="UP000319818"/>
    </source>
</evidence>
<feature type="transmembrane region" description="Helical" evidence="5">
    <location>
        <begin position="281"/>
        <end position="300"/>
    </location>
</feature>
<evidence type="ECO:0000256" key="4">
    <source>
        <dbReference type="ARBA" id="ARBA00023136"/>
    </source>
</evidence>
<comment type="subcellular location">
    <subcellularLocation>
        <location evidence="1">Cell membrane</location>
        <topology evidence="1">Multi-pass membrane protein</topology>
    </subcellularLocation>
</comment>
<feature type="transmembrane region" description="Helical" evidence="5">
    <location>
        <begin position="84"/>
        <end position="103"/>
    </location>
</feature>
<feature type="transmembrane region" description="Helical" evidence="5">
    <location>
        <begin position="171"/>
        <end position="192"/>
    </location>
</feature>
<feature type="domain" description="Major facilitator superfamily (MFS) profile" evidence="6">
    <location>
        <begin position="17"/>
        <end position="397"/>
    </location>
</feature>
<protein>
    <submittedName>
        <fullName evidence="7">Cyanate permease</fullName>
    </submittedName>
</protein>
<keyword evidence="4 5" id="KW-0472">Membrane</keyword>
<feature type="transmembrane region" description="Helical" evidence="5">
    <location>
        <begin position="339"/>
        <end position="366"/>
    </location>
</feature>
<dbReference type="InterPro" id="IPR011701">
    <property type="entry name" value="MFS"/>
</dbReference>
<feature type="transmembrane region" description="Helical" evidence="5">
    <location>
        <begin position="218"/>
        <end position="243"/>
    </location>
</feature>
<keyword evidence="2 5" id="KW-0812">Transmembrane</keyword>
<comment type="caution">
    <text evidence="7">The sequence shown here is derived from an EMBL/GenBank/DDBJ whole genome shotgun (WGS) entry which is preliminary data.</text>
</comment>
<dbReference type="InterPro" id="IPR050327">
    <property type="entry name" value="Proton-linked_MCT"/>
</dbReference>
<gene>
    <name evidence="7" type="ORF">FB388_1312</name>
</gene>
<proteinExistence type="predicted"/>
<feature type="transmembrane region" description="Helical" evidence="5">
    <location>
        <begin position="20"/>
        <end position="41"/>
    </location>
</feature>
<evidence type="ECO:0000259" key="6">
    <source>
        <dbReference type="PROSITE" id="PS50850"/>
    </source>
</evidence>
<dbReference type="GO" id="GO:0022857">
    <property type="term" value="F:transmembrane transporter activity"/>
    <property type="evidence" value="ECO:0007669"/>
    <property type="project" value="InterPro"/>
</dbReference>
<feature type="transmembrane region" description="Helical" evidence="5">
    <location>
        <begin position="306"/>
        <end position="327"/>
    </location>
</feature>
<dbReference type="Pfam" id="PF07690">
    <property type="entry name" value="MFS_1"/>
    <property type="match status" value="1"/>
</dbReference>
<keyword evidence="3 5" id="KW-1133">Transmembrane helix</keyword>
<dbReference type="Gene3D" id="1.20.1250.20">
    <property type="entry name" value="MFS general substrate transporter like domains"/>
    <property type="match status" value="2"/>
</dbReference>